<sequence>MSVSISQIVADANQFEQQQQASFKQFIEVSKQLKGAVVTAADEAQKQWDENCVLVQSVADSSATGQSSVLEILESDSAYVKGLQAVSLLITGFNKPEKTDAYMSGFQKNVDQLLTEAQAGFE</sequence>
<dbReference type="EMBL" id="CP007142">
    <property type="protein sequence ID" value="AJQ97832.1"/>
    <property type="molecule type" value="Genomic_DNA"/>
</dbReference>
<protein>
    <submittedName>
        <fullName evidence="1">Uncharacterized protein</fullName>
    </submittedName>
</protein>
<keyword evidence="2" id="KW-1185">Reference proteome</keyword>
<dbReference type="HOGENOM" id="CLU_2023450_0_0_6"/>
<dbReference type="STRING" id="1445510.YC6258_05804"/>
<accession>A0A0C5VT39</accession>
<dbReference type="KEGG" id="gsn:YC6258_05804"/>
<reference evidence="1 2" key="1">
    <citation type="submission" date="2014-01" db="EMBL/GenBank/DDBJ databases">
        <title>Full genme sequencing of cellulolytic bacterium Gynuella sunshinyii YC6258T gen. nov., sp. nov.</title>
        <authorList>
            <person name="Khan H."/>
            <person name="Chung E.J."/>
            <person name="Chung Y.R."/>
        </authorList>
    </citation>
    <scope>NUCLEOTIDE SEQUENCE [LARGE SCALE GENOMIC DNA]</scope>
    <source>
        <strain evidence="1 2">YC6258</strain>
    </source>
</reference>
<dbReference type="Proteomes" id="UP000032266">
    <property type="component" value="Chromosome"/>
</dbReference>
<dbReference type="RefSeq" id="WP_044619467.1">
    <property type="nucleotide sequence ID" value="NZ_CP007142.1"/>
</dbReference>
<organism evidence="1 2">
    <name type="scientific">Gynuella sunshinyii YC6258</name>
    <dbReference type="NCBI Taxonomy" id="1445510"/>
    <lineage>
        <taxon>Bacteria</taxon>
        <taxon>Pseudomonadati</taxon>
        <taxon>Pseudomonadota</taxon>
        <taxon>Gammaproteobacteria</taxon>
        <taxon>Oceanospirillales</taxon>
        <taxon>Saccharospirillaceae</taxon>
        <taxon>Gynuella</taxon>
    </lineage>
</organism>
<gene>
    <name evidence="1" type="ORF">YC6258_05804</name>
</gene>
<evidence type="ECO:0000313" key="2">
    <source>
        <dbReference type="Proteomes" id="UP000032266"/>
    </source>
</evidence>
<dbReference type="OrthoDB" id="9834014at2"/>
<evidence type="ECO:0000313" key="1">
    <source>
        <dbReference type="EMBL" id="AJQ97832.1"/>
    </source>
</evidence>
<dbReference type="AlphaFoldDB" id="A0A0C5VT39"/>
<name>A0A0C5VT39_9GAMM</name>
<proteinExistence type="predicted"/>